<dbReference type="CDD" id="cd00845">
    <property type="entry name" value="MPP_UshA_N_like"/>
    <property type="match status" value="1"/>
</dbReference>
<evidence type="ECO:0000313" key="6">
    <source>
        <dbReference type="EMBL" id="GGE80692.1"/>
    </source>
</evidence>
<dbReference type="PIRSF" id="PIRSF036361">
    <property type="entry name" value="YunD"/>
    <property type="match status" value="1"/>
</dbReference>
<dbReference type="GO" id="GO:0000166">
    <property type="term" value="F:nucleotide binding"/>
    <property type="evidence" value="ECO:0007669"/>
    <property type="project" value="UniProtKB-KW"/>
</dbReference>
<feature type="domain" description="Calcineurin-like phosphoesterase" evidence="4">
    <location>
        <begin position="3"/>
        <end position="164"/>
    </location>
</feature>
<comment type="caution">
    <text evidence="6">The sequence shown here is derived from an EMBL/GenBank/DDBJ whole genome shotgun (WGS) entry which is preliminary data.</text>
</comment>
<dbReference type="GO" id="GO:0030288">
    <property type="term" value="C:outer membrane-bounded periplasmic space"/>
    <property type="evidence" value="ECO:0007669"/>
    <property type="project" value="TreeGrafter"/>
</dbReference>
<evidence type="ECO:0000256" key="3">
    <source>
        <dbReference type="SAM" id="Coils"/>
    </source>
</evidence>
<dbReference type="SUPFAM" id="SSF56300">
    <property type="entry name" value="Metallo-dependent phosphatases"/>
    <property type="match status" value="1"/>
</dbReference>
<dbReference type="InterPro" id="IPR006179">
    <property type="entry name" value="5_nucleotidase/apyrase"/>
</dbReference>
<proteinExistence type="inferred from homology"/>
<dbReference type="PRINTS" id="PR01607">
    <property type="entry name" value="APYRASEFAMLY"/>
</dbReference>
<dbReference type="Pfam" id="PF00149">
    <property type="entry name" value="Metallophos"/>
    <property type="match status" value="1"/>
</dbReference>
<keyword evidence="2" id="KW-0547">Nucleotide-binding</keyword>
<comment type="similarity">
    <text evidence="2">Belongs to the 5'-nucleotidase family.</text>
</comment>
<organism evidence="6 7">
    <name type="scientific">Priestia taiwanensis</name>
    <dbReference type="NCBI Taxonomy" id="1347902"/>
    <lineage>
        <taxon>Bacteria</taxon>
        <taxon>Bacillati</taxon>
        <taxon>Bacillota</taxon>
        <taxon>Bacilli</taxon>
        <taxon>Bacillales</taxon>
        <taxon>Bacillaceae</taxon>
        <taxon>Priestia</taxon>
    </lineage>
</organism>
<keyword evidence="1" id="KW-0732">Signal</keyword>
<dbReference type="InterPro" id="IPR008334">
    <property type="entry name" value="5'-Nucleotdase_C"/>
</dbReference>
<dbReference type="GO" id="GO:0009166">
    <property type="term" value="P:nucleotide catabolic process"/>
    <property type="evidence" value="ECO:0007669"/>
    <property type="project" value="InterPro"/>
</dbReference>
<feature type="coiled-coil region" evidence="3">
    <location>
        <begin position="211"/>
        <end position="245"/>
    </location>
</feature>
<dbReference type="Gene3D" id="3.60.21.10">
    <property type="match status" value="1"/>
</dbReference>
<evidence type="ECO:0000259" key="5">
    <source>
        <dbReference type="Pfam" id="PF02872"/>
    </source>
</evidence>
<gene>
    <name evidence="6" type="ORF">GCM10007140_32730</name>
</gene>
<name>A0A917AWF5_9BACI</name>
<dbReference type="InterPro" id="IPR011240">
    <property type="entry name" value="Pesterase_YunD"/>
</dbReference>
<accession>A0A917AWF5</accession>
<keyword evidence="3" id="KW-0175">Coiled coil</keyword>
<protein>
    <submittedName>
        <fullName evidence="6">Bifunctional metallophosphatase/5'-nucleotidase</fullName>
    </submittedName>
</protein>
<dbReference type="GO" id="GO:0008768">
    <property type="term" value="F:UDP-sugar diphosphatase activity"/>
    <property type="evidence" value="ECO:0007669"/>
    <property type="project" value="TreeGrafter"/>
</dbReference>
<reference evidence="6" key="1">
    <citation type="journal article" date="2014" name="Int. J. Syst. Evol. Microbiol.">
        <title>Complete genome sequence of Corynebacterium casei LMG S-19264T (=DSM 44701T), isolated from a smear-ripened cheese.</title>
        <authorList>
            <consortium name="US DOE Joint Genome Institute (JGI-PGF)"/>
            <person name="Walter F."/>
            <person name="Albersmeier A."/>
            <person name="Kalinowski J."/>
            <person name="Ruckert C."/>
        </authorList>
    </citation>
    <scope>NUCLEOTIDE SEQUENCE</scope>
    <source>
        <strain evidence="6">CGMCC 1.12698</strain>
    </source>
</reference>
<feature type="domain" description="5'-Nucleotidase C-terminal" evidence="5">
    <location>
        <begin position="253"/>
        <end position="376"/>
    </location>
</feature>
<dbReference type="GO" id="GO:0008253">
    <property type="term" value="F:5'-nucleotidase activity"/>
    <property type="evidence" value="ECO:0007669"/>
    <property type="project" value="TreeGrafter"/>
</dbReference>
<dbReference type="AlphaFoldDB" id="A0A917AWF5"/>
<dbReference type="Pfam" id="PF02872">
    <property type="entry name" value="5_nucleotid_C"/>
    <property type="match status" value="1"/>
</dbReference>
<dbReference type="PANTHER" id="PTHR11575:SF23">
    <property type="entry name" value="5-NUCLEOTIDASE FAMILY PROTEIN"/>
    <property type="match status" value="1"/>
</dbReference>
<dbReference type="InterPro" id="IPR004843">
    <property type="entry name" value="Calcineurin-like_PHP"/>
</dbReference>
<keyword evidence="7" id="KW-1185">Reference proteome</keyword>
<dbReference type="Proteomes" id="UP000605259">
    <property type="component" value="Unassembled WGS sequence"/>
</dbReference>
<evidence type="ECO:0000313" key="7">
    <source>
        <dbReference type="Proteomes" id="UP000605259"/>
    </source>
</evidence>
<evidence type="ECO:0000256" key="1">
    <source>
        <dbReference type="ARBA" id="ARBA00022729"/>
    </source>
</evidence>
<dbReference type="PANTHER" id="PTHR11575">
    <property type="entry name" value="5'-NUCLEOTIDASE-RELATED"/>
    <property type="match status" value="1"/>
</dbReference>
<dbReference type="Gene3D" id="3.90.780.10">
    <property type="entry name" value="5'-Nucleotidase, C-terminal domain"/>
    <property type="match status" value="1"/>
</dbReference>
<dbReference type="SUPFAM" id="SSF55816">
    <property type="entry name" value="5'-nucleotidase (syn. UDP-sugar hydrolase), C-terminal domain"/>
    <property type="match status" value="1"/>
</dbReference>
<evidence type="ECO:0000256" key="2">
    <source>
        <dbReference type="RuleBase" id="RU362119"/>
    </source>
</evidence>
<reference evidence="6" key="2">
    <citation type="submission" date="2020-09" db="EMBL/GenBank/DDBJ databases">
        <authorList>
            <person name="Sun Q."/>
            <person name="Zhou Y."/>
        </authorList>
    </citation>
    <scope>NUCLEOTIDE SEQUENCE</scope>
    <source>
        <strain evidence="6">CGMCC 1.12698</strain>
    </source>
</reference>
<dbReference type="InterPro" id="IPR029052">
    <property type="entry name" value="Metallo-depent_PP-like"/>
</dbReference>
<dbReference type="EMBL" id="BMFK01000004">
    <property type="protein sequence ID" value="GGE80692.1"/>
    <property type="molecule type" value="Genomic_DNA"/>
</dbReference>
<keyword evidence="2" id="KW-0378">Hydrolase</keyword>
<evidence type="ECO:0000259" key="4">
    <source>
        <dbReference type="Pfam" id="PF00149"/>
    </source>
</evidence>
<dbReference type="InterPro" id="IPR036907">
    <property type="entry name" value="5'-Nucleotdase_C_sf"/>
</dbReference>
<sequence length="414" mass="47160">MLLVDIGDHVDRSHLITEGTNGKGNVALLNQANYDYVTIGNNEGITLSKSMLDELYEDANFEVLVANLFEQERLPSWTKPYTIYSLQDDTKIGVIGITVQYPLFYEKLGWEIQDPYVALEKAVEELKGRVNVVILLSHLGKRDDEEIAKRFPVIDVILGAHTHHLFENGKLVGHTLLCCAEKYGHYIGHVTLTIDTITKRLLSKTAVTIPTDSLQEESSEVQETLRALEQQSKQYLHQANLLLKEDLPLEWFNVSPFTSLLAEAIKEWCDADVSMINAGVLLEPLKAGIVTKEDIHRICPHPINPCRLVLLGRTLRTVVERAKEEEMERLEVKGLGFRGKVMGRMVYDGLIVQDDDIYVNGARLQDEEQYTIGTLDMFTFGFLFPELQEALEKEYYMPELLRDVVEWKLKLLNK</sequence>